<evidence type="ECO:0000313" key="2">
    <source>
        <dbReference type="Proteomes" id="UP000223060"/>
    </source>
</evidence>
<protein>
    <recommendedName>
        <fullName evidence="3">Ommochrome-binding protein-like</fullName>
    </recommendedName>
</protein>
<dbReference type="KEGG" id="lwi:UE46_10825"/>
<accession>A0A1S7FVQ4</accession>
<keyword evidence="2" id="KW-1185">Reference proteome</keyword>
<proteinExistence type="predicted"/>
<dbReference type="RefSeq" id="WP_036062833.1">
    <property type="nucleotide sequence ID" value="NZ_CP011102.1"/>
</dbReference>
<gene>
    <name evidence="1" type="ORF">UE46_10825</name>
</gene>
<dbReference type="AlphaFoldDB" id="A0A1S7FVQ4"/>
<dbReference type="Proteomes" id="UP000223060">
    <property type="component" value="Chromosome"/>
</dbReference>
<name>A0A1S7FVQ4_9LIST</name>
<reference evidence="2" key="1">
    <citation type="submission" date="2015-03" db="EMBL/GenBank/DDBJ databases">
        <authorList>
            <person name="Ferrari E."/>
            <person name="Walter M.C."/>
            <person name="Huptas C."/>
            <person name="Scherer S."/>
            <person name="Mueller-Herbst S."/>
        </authorList>
    </citation>
    <scope>NUCLEOTIDE SEQUENCE [LARGE SCALE GENOMIC DNA]</scope>
    <source>
        <strain evidence="2">LWP01</strain>
    </source>
</reference>
<evidence type="ECO:0008006" key="3">
    <source>
        <dbReference type="Google" id="ProtNLM"/>
    </source>
</evidence>
<organism evidence="1 2">
    <name type="scientific">Listeria weihenstephanensis</name>
    <dbReference type="NCBI Taxonomy" id="1006155"/>
    <lineage>
        <taxon>Bacteria</taxon>
        <taxon>Bacillati</taxon>
        <taxon>Bacillota</taxon>
        <taxon>Bacilli</taxon>
        <taxon>Bacillales</taxon>
        <taxon>Listeriaceae</taxon>
        <taxon>Listeria</taxon>
    </lineage>
</organism>
<evidence type="ECO:0000313" key="1">
    <source>
        <dbReference type="EMBL" id="AQY51480.1"/>
    </source>
</evidence>
<sequence length="240" mass="27928">MSIVKYMDIQNHDVYQMGATKDFIIINNGYTGIMIYDKELNIQKTMVIASELLISNIYSSLLNNFVVLLDAENEKLYVVNLMEETITSIDTNNKIFNDYYFVDSDRFSLRAGDKAYTFLYESVDVIDFTEVSRQFLLANYQDEEVICNEFGEIFYSIHGGANRLIKGVLGHDKIATVQDGNVMIYDEEQLFVYSDFILKRKQDVPPDYSYRKVVFLEDGSFIVLLNRKDNHLCSRLEKYD</sequence>
<dbReference type="EMBL" id="CP011102">
    <property type="protein sequence ID" value="AQY51480.1"/>
    <property type="molecule type" value="Genomic_DNA"/>
</dbReference>